<protein>
    <submittedName>
        <fullName evidence="1">PqqD family peptide modification chaperone</fullName>
    </submittedName>
</protein>
<accession>A0ABT0HPY2</accession>
<gene>
    <name evidence="1" type="ORF">M0L20_17295</name>
</gene>
<dbReference type="Proteomes" id="UP001202180">
    <property type="component" value="Unassembled WGS sequence"/>
</dbReference>
<evidence type="ECO:0000313" key="1">
    <source>
        <dbReference type="EMBL" id="MCK8493625.1"/>
    </source>
</evidence>
<dbReference type="Gene3D" id="1.10.10.1150">
    <property type="entry name" value="Coenzyme PQQ synthesis protein D (PqqD)"/>
    <property type="match status" value="1"/>
</dbReference>
<proteinExistence type="predicted"/>
<organism evidence="1 2">
    <name type="scientific">Spirosoma liriopis</name>
    <dbReference type="NCBI Taxonomy" id="2937440"/>
    <lineage>
        <taxon>Bacteria</taxon>
        <taxon>Pseudomonadati</taxon>
        <taxon>Bacteroidota</taxon>
        <taxon>Cytophagia</taxon>
        <taxon>Cytophagales</taxon>
        <taxon>Cytophagaceae</taxon>
        <taxon>Spirosoma</taxon>
    </lineage>
</organism>
<dbReference type="Pfam" id="PF05402">
    <property type="entry name" value="PqqD"/>
    <property type="match status" value="1"/>
</dbReference>
<name>A0ABT0HPY2_9BACT</name>
<keyword evidence="2" id="KW-1185">Reference proteome</keyword>
<evidence type="ECO:0000313" key="2">
    <source>
        <dbReference type="Proteomes" id="UP001202180"/>
    </source>
</evidence>
<comment type="caution">
    <text evidence="1">The sequence shown here is derived from an EMBL/GenBank/DDBJ whole genome shotgun (WGS) entry which is preliminary data.</text>
</comment>
<reference evidence="1 2" key="1">
    <citation type="submission" date="2022-04" db="EMBL/GenBank/DDBJ databases">
        <title>Spirosoma sp. strain RP8 genome sequencing and assembly.</title>
        <authorList>
            <person name="Jung Y."/>
        </authorList>
    </citation>
    <scope>NUCLEOTIDE SEQUENCE [LARGE SCALE GENOMIC DNA]</scope>
    <source>
        <strain evidence="1 2">RP8</strain>
    </source>
</reference>
<dbReference type="EMBL" id="JALPRF010000003">
    <property type="protein sequence ID" value="MCK8493625.1"/>
    <property type="molecule type" value="Genomic_DNA"/>
</dbReference>
<dbReference type="RefSeq" id="WP_232562195.1">
    <property type="nucleotide sequence ID" value="NZ_JALPRF010000003.1"/>
</dbReference>
<dbReference type="InterPro" id="IPR041881">
    <property type="entry name" value="PqqD_sf"/>
</dbReference>
<dbReference type="InterPro" id="IPR008792">
    <property type="entry name" value="PQQD"/>
</dbReference>
<sequence>MDITPDTRIQVASSQSSSVLGNETVVLNYELGNYYELNELGSFIWSLLQQEKTLSVKEIKERLLDEFEVEEAVCQEELNHFLESLLNEKLIETTA</sequence>